<evidence type="ECO:0000313" key="2">
    <source>
        <dbReference type="EMBL" id="RBW60072.1"/>
    </source>
</evidence>
<dbReference type="Gene3D" id="3.30.70.100">
    <property type="match status" value="1"/>
</dbReference>
<comment type="caution">
    <text evidence="2">The sequence shown here is derived from an EMBL/GenBank/DDBJ whole genome shotgun (WGS) entry which is preliminary data.</text>
</comment>
<dbReference type="RefSeq" id="WP_113822436.1">
    <property type="nucleotide sequence ID" value="NZ_QOCE01000012.1"/>
</dbReference>
<gene>
    <name evidence="2" type="ORF">DS909_05470</name>
</gene>
<accession>A0A366X496</accession>
<dbReference type="AlphaFoldDB" id="A0A366X496"/>
<evidence type="ECO:0000313" key="3">
    <source>
        <dbReference type="Proteomes" id="UP000252706"/>
    </source>
</evidence>
<organism evidence="2 3">
    <name type="scientific">Phaeobacter gallaeciensis</name>
    <dbReference type="NCBI Taxonomy" id="60890"/>
    <lineage>
        <taxon>Bacteria</taxon>
        <taxon>Pseudomonadati</taxon>
        <taxon>Pseudomonadota</taxon>
        <taxon>Alphaproteobacteria</taxon>
        <taxon>Rhodobacterales</taxon>
        <taxon>Roseobacteraceae</taxon>
        <taxon>Phaeobacter</taxon>
    </lineage>
</organism>
<sequence>MSYVTVSTWAYDETLDEAALVESAQEKISQIKAMGASGGYLVRVSPNEGMIVMIYPDEGIWNRVRDTVLHMRAETRPEVGGTPTGAMNGPAVVSV</sequence>
<reference evidence="2 3" key="1">
    <citation type="submission" date="2018-07" db="EMBL/GenBank/DDBJ databases">
        <title>Modular assembly of carbohydrate-degrading microbial communities in the ocean.</title>
        <authorList>
            <person name="Enke T.N."/>
            <person name="Datta M.S."/>
            <person name="Schwartzman J.A."/>
            <person name="Cermak N."/>
            <person name="Schmitz D.A."/>
            <person name="Barrere J."/>
            <person name="Cordero O.X."/>
        </authorList>
    </citation>
    <scope>NUCLEOTIDE SEQUENCE [LARGE SCALE GENOMIC DNA]</scope>
    <source>
        <strain evidence="2 3">C3M10</strain>
    </source>
</reference>
<dbReference type="Proteomes" id="UP000252706">
    <property type="component" value="Unassembled WGS sequence"/>
</dbReference>
<feature type="region of interest" description="Disordered" evidence="1">
    <location>
        <begin position="76"/>
        <end position="95"/>
    </location>
</feature>
<protein>
    <submittedName>
        <fullName evidence="2">Uncharacterized protein</fullName>
    </submittedName>
</protein>
<name>A0A366X496_9RHOB</name>
<dbReference type="OrthoDB" id="7708248at2"/>
<proteinExistence type="predicted"/>
<evidence type="ECO:0000256" key="1">
    <source>
        <dbReference type="SAM" id="MobiDB-lite"/>
    </source>
</evidence>
<dbReference type="EMBL" id="QOCE01000012">
    <property type="protein sequence ID" value="RBW60072.1"/>
    <property type="molecule type" value="Genomic_DNA"/>
</dbReference>